<evidence type="ECO:0000313" key="1">
    <source>
        <dbReference type="EMBL" id="GGP13933.1"/>
    </source>
</evidence>
<reference evidence="1" key="2">
    <citation type="submission" date="2020-09" db="EMBL/GenBank/DDBJ databases">
        <authorList>
            <person name="Sun Q."/>
            <person name="Zhou Y."/>
        </authorList>
    </citation>
    <scope>NUCLEOTIDE SEQUENCE</scope>
    <source>
        <strain evidence="1">CGMCC 4.7430</strain>
    </source>
</reference>
<dbReference type="RefSeq" id="WP_189142827.1">
    <property type="nucleotide sequence ID" value="NZ_BMNK01000015.1"/>
</dbReference>
<reference evidence="1" key="1">
    <citation type="journal article" date="2014" name="Int. J. Syst. Evol. Microbiol.">
        <title>Complete genome sequence of Corynebacterium casei LMG S-19264T (=DSM 44701T), isolated from a smear-ripened cheese.</title>
        <authorList>
            <consortium name="US DOE Joint Genome Institute (JGI-PGF)"/>
            <person name="Walter F."/>
            <person name="Albersmeier A."/>
            <person name="Kalinowski J."/>
            <person name="Ruckert C."/>
        </authorList>
    </citation>
    <scope>NUCLEOTIDE SEQUENCE</scope>
    <source>
        <strain evidence="1">CGMCC 4.7430</strain>
    </source>
</reference>
<proteinExistence type="predicted"/>
<sequence length="122" mass="13775">MSEERQHDRKGGLAAAGKEALRVRALYEQLEQRLLDRTWTLPELAVGFTNDAAYVGRLVLAAERTWDIDGDVDAELRHKLAECMWWIFVLADKLDVDLPEAYEATMSGISAGLRQTLRGRSD</sequence>
<dbReference type="Gene3D" id="1.10.287.1080">
    <property type="entry name" value="MazG-like"/>
    <property type="match status" value="1"/>
</dbReference>
<dbReference type="AlphaFoldDB" id="A0A918AC04"/>
<comment type="caution">
    <text evidence="1">The sequence shown here is derived from an EMBL/GenBank/DDBJ whole genome shotgun (WGS) entry which is preliminary data.</text>
</comment>
<dbReference type="CDD" id="cd11543">
    <property type="entry name" value="NTP-PPase_u6"/>
    <property type="match status" value="1"/>
</dbReference>
<gene>
    <name evidence="1" type="ORF">GCM10012278_67690</name>
</gene>
<dbReference type="EMBL" id="BMNK01000015">
    <property type="protein sequence ID" value="GGP13933.1"/>
    <property type="molecule type" value="Genomic_DNA"/>
</dbReference>
<evidence type="ECO:0000313" key="2">
    <source>
        <dbReference type="Proteomes" id="UP000660745"/>
    </source>
</evidence>
<keyword evidence="2" id="KW-1185">Reference proteome</keyword>
<protein>
    <recommendedName>
        <fullName evidence="3">MazG-like protein</fullName>
    </recommendedName>
</protein>
<name>A0A918AC04_9ACTN</name>
<dbReference type="Proteomes" id="UP000660745">
    <property type="component" value="Unassembled WGS sequence"/>
</dbReference>
<accession>A0A918AC04</accession>
<evidence type="ECO:0008006" key="3">
    <source>
        <dbReference type="Google" id="ProtNLM"/>
    </source>
</evidence>
<organism evidence="1 2">
    <name type="scientific">Nonomuraea glycinis</name>
    <dbReference type="NCBI Taxonomy" id="2047744"/>
    <lineage>
        <taxon>Bacteria</taxon>
        <taxon>Bacillati</taxon>
        <taxon>Actinomycetota</taxon>
        <taxon>Actinomycetes</taxon>
        <taxon>Streptosporangiales</taxon>
        <taxon>Streptosporangiaceae</taxon>
        <taxon>Nonomuraea</taxon>
    </lineage>
</organism>